<keyword evidence="2" id="KW-0285">Flavoprotein</keyword>
<dbReference type="GO" id="GO:0004502">
    <property type="term" value="F:kynurenine 3-monooxygenase activity"/>
    <property type="evidence" value="ECO:0007669"/>
    <property type="project" value="TreeGrafter"/>
</dbReference>
<keyword evidence="5" id="KW-0560">Oxidoreductase</keyword>
<dbReference type="PRINTS" id="PR00420">
    <property type="entry name" value="RNGMNOXGNASE"/>
</dbReference>
<organism evidence="9 10">
    <name type="scientific">Ktedonosporobacter rubrisoli</name>
    <dbReference type="NCBI Taxonomy" id="2509675"/>
    <lineage>
        <taxon>Bacteria</taxon>
        <taxon>Bacillati</taxon>
        <taxon>Chloroflexota</taxon>
        <taxon>Ktedonobacteria</taxon>
        <taxon>Ktedonobacterales</taxon>
        <taxon>Ktedonosporobacteraceae</taxon>
        <taxon>Ktedonosporobacter</taxon>
    </lineage>
</organism>
<keyword evidence="7" id="KW-0472">Membrane</keyword>
<dbReference type="KEGG" id="kbs:EPA93_45815"/>
<keyword evidence="4" id="KW-0521">NADP</keyword>
<keyword evidence="7" id="KW-0812">Transmembrane</keyword>
<keyword evidence="10" id="KW-1185">Reference proteome</keyword>
<dbReference type="Gene3D" id="3.50.50.60">
    <property type="entry name" value="FAD/NAD(P)-binding domain"/>
    <property type="match status" value="1"/>
</dbReference>
<evidence type="ECO:0000313" key="9">
    <source>
        <dbReference type="EMBL" id="QBD82895.1"/>
    </source>
</evidence>
<evidence type="ECO:0000256" key="6">
    <source>
        <dbReference type="ARBA" id="ARBA00023033"/>
    </source>
</evidence>
<evidence type="ECO:0000256" key="5">
    <source>
        <dbReference type="ARBA" id="ARBA00023002"/>
    </source>
</evidence>
<dbReference type="Proteomes" id="UP000290365">
    <property type="component" value="Chromosome"/>
</dbReference>
<dbReference type="GO" id="GO:0070189">
    <property type="term" value="P:kynurenine metabolic process"/>
    <property type="evidence" value="ECO:0007669"/>
    <property type="project" value="TreeGrafter"/>
</dbReference>
<gene>
    <name evidence="9" type="ORF">EPA93_45815</name>
</gene>
<evidence type="ECO:0000256" key="1">
    <source>
        <dbReference type="ARBA" id="ARBA00001974"/>
    </source>
</evidence>
<dbReference type="InterPro" id="IPR036188">
    <property type="entry name" value="FAD/NAD-bd_sf"/>
</dbReference>
<dbReference type="GO" id="GO:0071949">
    <property type="term" value="F:FAD binding"/>
    <property type="evidence" value="ECO:0007669"/>
    <property type="project" value="InterPro"/>
</dbReference>
<dbReference type="InterPro" id="IPR002938">
    <property type="entry name" value="FAD-bd"/>
</dbReference>
<protein>
    <submittedName>
        <fullName evidence="9">FAD-dependent monooxygenase</fullName>
    </submittedName>
</protein>
<dbReference type="PANTHER" id="PTHR46028">
    <property type="entry name" value="KYNURENINE 3-MONOOXYGENASE"/>
    <property type="match status" value="1"/>
</dbReference>
<dbReference type="AlphaFoldDB" id="A0A4P6K4B6"/>
<sequence>MAGQEKVIIIGAGLVGTLLALYLARRGYDVEVYEKRSMIDERIAPTGKPSVNITISQRGFRALDKLGLGEAIRRVAVPLFGRTLHLLDNRELIVLPYGNRQEALYSLARQHLNALLFNVASKQREIRFSFDEKCVDIDVAAPVVMLQNAKTGVITRKSASVIFGADGAFSAIRSQLHKKKHLCFSQRFMYDGYKSLTVPNTVAEGWTKEKNTLHVWPRGHYMLLGFPNRDRSFTLFLQLPFQGEPSFETIRNAHDLHQLLTVAFPDVLPYIPTYVEEYFRTSPNTMVTVDTAPWVVHGRVALIGDAAHAIVPHYGQGANAGFEDCLILDECIQAHGTNWPKILAHYERLRKPNTDAMATLALEHAVTLRERTKESLFRIQNEIERKIDRMYPERPVSLHSLLSFTNEAYVDAIHIYNKNKHIIDRIMGIKNIEEEWAKKEVEMLIHRLVREA</sequence>
<proteinExistence type="predicted"/>
<feature type="domain" description="FAD-binding" evidence="8">
    <location>
        <begin position="6"/>
        <end position="358"/>
    </location>
</feature>
<accession>A0A4P6K4B6</accession>
<evidence type="ECO:0000256" key="7">
    <source>
        <dbReference type="SAM" id="Phobius"/>
    </source>
</evidence>
<keyword evidence="3" id="KW-0274">FAD</keyword>
<name>A0A4P6K4B6_KTERU</name>
<keyword evidence="6 9" id="KW-0503">Monooxygenase</keyword>
<feature type="transmembrane region" description="Helical" evidence="7">
    <location>
        <begin position="7"/>
        <end position="24"/>
    </location>
</feature>
<dbReference type="RefSeq" id="WP_129893964.1">
    <property type="nucleotide sequence ID" value="NZ_CP035758.1"/>
</dbReference>
<dbReference type="PANTHER" id="PTHR46028:SF2">
    <property type="entry name" value="KYNURENINE 3-MONOOXYGENASE"/>
    <property type="match status" value="1"/>
</dbReference>
<reference evidence="9 10" key="1">
    <citation type="submission" date="2019-01" db="EMBL/GenBank/DDBJ databases">
        <title>Ktedonosporobacter rubrisoli SCAWS-G2.</title>
        <authorList>
            <person name="Huang Y."/>
            <person name="Yan B."/>
        </authorList>
    </citation>
    <scope>NUCLEOTIDE SEQUENCE [LARGE SCALE GENOMIC DNA]</scope>
    <source>
        <strain evidence="9 10">SCAWS-G2</strain>
    </source>
</reference>
<keyword evidence="7" id="KW-1133">Transmembrane helix</keyword>
<dbReference type="EMBL" id="CP035758">
    <property type="protein sequence ID" value="QBD82895.1"/>
    <property type="molecule type" value="Genomic_DNA"/>
</dbReference>
<evidence type="ECO:0000313" key="10">
    <source>
        <dbReference type="Proteomes" id="UP000290365"/>
    </source>
</evidence>
<dbReference type="SUPFAM" id="SSF51905">
    <property type="entry name" value="FAD/NAD(P)-binding domain"/>
    <property type="match status" value="1"/>
</dbReference>
<evidence type="ECO:0000256" key="4">
    <source>
        <dbReference type="ARBA" id="ARBA00022857"/>
    </source>
</evidence>
<dbReference type="Pfam" id="PF01494">
    <property type="entry name" value="FAD_binding_3"/>
    <property type="match status" value="1"/>
</dbReference>
<comment type="cofactor">
    <cofactor evidence="1">
        <name>FAD</name>
        <dbReference type="ChEBI" id="CHEBI:57692"/>
    </cofactor>
</comment>
<dbReference type="OrthoDB" id="9766816at2"/>
<evidence type="ECO:0000256" key="2">
    <source>
        <dbReference type="ARBA" id="ARBA00022630"/>
    </source>
</evidence>
<evidence type="ECO:0000256" key="3">
    <source>
        <dbReference type="ARBA" id="ARBA00022827"/>
    </source>
</evidence>
<evidence type="ECO:0000259" key="8">
    <source>
        <dbReference type="Pfam" id="PF01494"/>
    </source>
</evidence>